<proteinExistence type="predicted"/>
<organism evidence="1 2">
    <name type="scientific">Panagrolaimus sp. JU765</name>
    <dbReference type="NCBI Taxonomy" id="591449"/>
    <lineage>
        <taxon>Eukaryota</taxon>
        <taxon>Metazoa</taxon>
        <taxon>Ecdysozoa</taxon>
        <taxon>Nematoda</taxon>
        <taxon>Chromadorea</taxon>
        <taxon>Rhabditida</taxon>
        <taxon>Tylenchina</taxon>
        <taxon>Panagrolaimomorpha</taxon>
        <taxon>Panagrolaimoidea</taxon>
        <taxon>Panagrolaimidae</taxon>
        <taxon>Panagrolaimus</taxon>
    </lineage>
</organism>
<dbReference type="WBParaSite" id="JU765_v2.g20427.t1">
    <property type="protein sequence ID" value="JU765_v2.g20427.t1"/>
    <property type="gene ID" value="JU765_v2.g20427"/>
</dbReference>
<evidence type="ECO:0000313" key="2">
    <source>
        <dbReference type="WBParaSite" id="JU765_v2.g20427.t1"/>
    </source>
</evidence>
<accession>A0AC34QYM1</accession>
<sequence>MEIVWSSETSKKHDLEFGQKHQSVFWILCRVQDRQGFAKVGVLVPGILGTTGTFLGFWPLFIRGVPKHGGPRPHRCRHHCPVVADRHSTADLHVRHPQVHPTARHQRQPDERGVVDFDVPKDGNGNVPVKWHGQHPSPRRNAANGAVFRGKKVDRHPTQRPINTSDIPLPSSELVDRVNGRVGVRLLRPRGARLPASTVLGQRDRHRPNRRSGDFWVAQITAGFQM</sequence>
<dbReference type="Proteomes" id="UP000887576">
    <property type="component" value="Unplaced"/>
</dbReference>
<name>A0AC34QYM1_9BILA</name>
<reference evidence="2" key="1">
    <citation type="submission" date="2022-11" db="UniProtKB">
        <authorList>
            <consortium name="WormBaseParasite"/>
        </authorList>
    </citation>
    <scope>IDENTIFICATION</scope>
</reference>
<protein>
    <submittedName>
        <fullName evidence="2">Uncharacterized protein</fullName>
    </submittedName>
</protein>
<evidence type="ECO:0000313" key="1">
    <source>
        <dbReference type="Proteomes" id="UP000887576"/>
    </source>
</evidence>